<gene>
    <name evidence="2" type="ORF">CD178_02903</name>
</gene>
<proteinExistence type="predicted"/>
<feature type="transmembrane region" description="Helical" evidence="1">
    <location>
        <begin position="312"/>
        <end position="330"/>
    </location>
</feature>
<feature type="transmembrane region" description="Helical" evidence="1">
    <location>
        <begin position="162"/>
        <end position="192"/>
    </location>
</feature>
<sequence length="542" mass="62369">MMLYLLLSAVASCVCFIFGQHLYIDSDEANYALAVQDMARGNFFLKNWVFSPDNFWTIDVAGMYALSSIFGNKPFIPHLMAALWWGGITFLSLILCNISKKDYSWQRCLPVILFLALMPLYDHGPESFISYIPYHVGTVFFGGLCIFVSIQSVINGKNVPFALIMIFLFTTLISASDFFGVVVAIVPAIMALIMNARSYEEKSFVPKISASIICGLVASKIIHIIIVKNGGFYSREIHARFLPFDELPQRAIYTIQSVLDFFGVDFLGKRVGNSLICMLRAIPFVGMVYGIFLLSKRFTIKEINNYDYLSRVFIFGFCIDFSAAFFSDFYLTKEDIIRYFLPSFIYFILFFSRNFSIKPIAFYVPIFVTVIIYPFSYYNLSDHKSDPFHIDHQINTKYIIQALNGNNVHHGYAGYWEGSLVTYESGEKVISRAIYDEHDPDHQKACNLYPHQWLSRLDWYARDNVEQEKYLFFITHDFVSKNNDGLLRRDVFNTFGNPVKSIHVGENTNIDIYEKRTVETCPNLFITYLFDKDAPPQAISKR</sequence>
<accession>A0A347WFK6</accession>
<feature type="transmembrane region" description="Helical" evidence="1">
    <location>
        <begin position="336"/>
        <end position="353"/>
    </location>
</feature>
<dbReference type="KEGG" id="ksc:CD178_02903"/>
<keyword evidence="1" id="KW-0472">Membrane</keyword>
<keyword evidence="1" id="KW-1133">Transmembrane helix</keyword>
<feature type="transmembrane region" description="Helical" evidence="1">
    <location>
        <begin position="360"/>
        <end position="378"/>
    </location>
</feature>
<protein>
    <recommendedName>
        <fullName evidence="4">Glycosyltransferase RgtA/B/C/D-like domain-containing protein</fullName>
    </recommendedName>
</protein>
<feature type="transmembrane region" description="Helical" evidence="1">
    <location>
        <begin position="79"/>
        <end position="98"/>
    </location>
</feature>
<dbReference type="AlphaFoldDB" id="A0A347WFK6"/>
<evidence type="ECO:0008006" key="4">
    <source>
        <dbReference type="Google" id="ProtNLM"/>
    </source>
</evidence>
<keyword evidence="1" id="KW-0812">Transmembrane</keyword>
<evidence type="ECO:0000313" key="2">
    <source>
        <dbReference type="EMBL" id="AXY23649.1"/>
    </source>
</evidence>
<feature type="transmembrane region" description="Helical" evidence="1">
    <location>
        <begin position="204"/>
        <end position="226"/>
    </location>
</feature>
<keyword evidence="3" id="KW-1185">Reference proteome</keyword>
<dbReference type="Proteomes" id="UP000264120">
    <property type="component" value="Chromosome"/>
</dbReference>
<name>A0A347WFK6_9PROT</name>
<reference evidence="2 3" key="1">
    <citation type="submission" date="2017-08" db="EMBL/GenBank/DDBJ databases">
        <title>Complete genome sequence of Gluconacetobacter saccharivorans CV1 isolated from Fermented Vinegar.</title>
        <authorList>
            <person name="Kim S.-Y."/>
        </authorList>
    </citation>
    <scope>NUCLEOTIDE SEQUENCE [LARGE SCALE GENOMIC DNA]</scope>
    <source>
        <strain evidence="2 3">CV1</strain>
    </source>
</reference>
<evidence type="ECO:0000313" key="3">
    <source>
        <dbReference type="Proteomes" id="UP000264120"/>
    </source>
</evidence>
<feature type="transmembrane region" description="Helical" evidence="1">
    <location>
        <begin position="128"/>
        <end position="150"/>
    </location>
</feature>
<evidence type="ECO:0000256" key="1">
    <source>
        <dbReference type="SAM" id="Phobius"/>
    </source>
</evidence>
<organism evidence="2 3">
    <name type="scientific">Komagataeibacter saccharivorans</name>
    <dbReference type="NCBI Taxonomy" id="265959"/>
    <lineage>
        <taxon>Bacteria</taxon>
        <taxon>Pseudomonadati</taxon>
        <taxon>Pseudomonadota</taxon>
        <taxon>Alphaproteobacteria</taxon>
        <taxon>Acetobacterales</taxon>
        <taxon>Acetobacteraceae</taxon>
        <taxon>Komagataeibacter</taxon>
    </lineage>
</organism>
<feature type="transmembrane region" description="Helical" evidence="1">
    <location>
        <begin position="271"/>
        <end position="292"/>
    </location>
</feature>
<dbReference type="EMBL" id="CP023036">
    <property type="protein sequence ID" value="AXY23649.1"/>
    <property type="molecule type" value="Genomic_DNA"/>
</dbReference>
<feature type="transmembrane region" description="Helical" evidence="1">
    <location>
        <begin position="104"/>
        <end position="121"/>
    </location>
</feature>